<feature type="region of interest" description="Disordered" evidence="1">
    <location>
        <begin position="15"/>
        <end position="36"/>
    </location>
</feature>
<keyword evidence="2" id="KW-0472">Membrane</keyword>
<dbReference type="GO" id="GO:0009103">
    <property type="term" value="P:lipopolysaccharide biosynthetic process"/>
    <property type="evidence" value="ECO:0007669"/>
    <property type="project" value="TreeGrafter"/>
</dbReference>
<dbReference type="Proteomes" id="UP000642553">
    <property type="component" value="Chromosome"/>
</dbReference>
<dbReference type="PANTHER" id="PTHR23028:SF53">
    <property type="entry name" value="ACYL_TRANSF_3 DOMAIN-CONTAINING PROTEIN"/>
    <property type="match status" value="1"/>
</dbReference>
<proteinExistence type="predicted"/>
<dbReference type="InterPro" id="IPR002656">
    <property type="entry name" value="Acyl_transf_3_dom"/>
</dbReference>
<keyword evidence="2" id="KW-1133">Transmembrane helix</keyword>
<evidence type="ECO:0000256" key="1">
    <source>
        <dbReference type="SAM" id="MobiDB-lite"/>
    </source>
</evidence>
<dbReference type="InterPro" id="IPR043968">
    <property type="entry name" value="SGNH"/>
</dbReference>
<evidence type="ECO:0000259" key="4">
    <source>
        <dbReference type="Pfam" id="PF19040"/>
    </source>
</evidence>
<reference evidence="5" key="1">
    <citation type="submission" date="2018-05" db="EMBL/GenBank/DDBJ databases">
        <title>Complete genome sequnece of Akkermansia muciniphila EB-AMDK-40.</title>
        <authorList>
            <person name="Nam Y.-D."/>
            <person name="Chung W.-H."/>
            <person name="Park Y.S."/>
            <person name="Kang J."/>
        </authorList>
    </citation>
    <scope>NUCLEOTIDE SEQUENCE</scope>
    <source>
        <strain evidence="5">EB-AMDK-40</strain>
    </source>
</reference>
<organism evidence="5 6">
    <name type="scientific">Akkermansia massiliensis</name>
    <dbReference type="NCBI Taxonomy" id="2927224"/>
    <lineage>
        <taxon>Bacteria</taxon>
        <taxon>Pseudomonadati</taxon>
        <taxon>Verrucomicrobiota</taxon>
        <taxon>Verrucomicrobiia</taxon>
        <taxon>Verrucomicrobiales</taxon>
        <taxon>Akkermansiaceae</taxon>
        <taxon>Akkermansia</taxon>
    </lineage>
</organism>
<dbReference type="GO" id="GO:0016747">
    <property type="term" value="F:acyltransferase activity, transferring groups other than amino-acyl groups"/>
    <property type="evidence" value="ECO:0007669"/>
    <property type="project" value="InterPro"/>
</dbReference>
<accession>A0AAE6W1U4</accession>
<dbReference type="Pfam" id="PF19040">
    <property type="entry name" value="SGNH"/>
    <property type="match status" value="1"/>
</dbReference>
<feature type="transmembrane region" description="Helical" evidence="2">
    <location>
        <begin position="154"/>
        <end position="174"/>
    </location>
</feature>
<dbReference type="AlphaFoldDB" id="A0AAE6W1U4"/>
<dbReference type="GO" id="GO:0016020">
    <property type="term" value="C:membrane"/>
    <property type="evidence" value="ECO:0007669"/>
    <property type="project" value="TreeGrafter"/>
</dbReference>
<feature type="transmembrane region" description="Helical" evidence="2">
    <location>
        <begin position="113"/>
        <end position="133"/>
    </location>
</feature>
<dbReference type="PANTHER" id="PTHR23028">
    <property type="entry name" value="ACETYLTRANSFERASE"/>
    <property type="match status" value="1"/>
</dbReference>
<feature type="domain" description="SGNH" evidence="4">
    <location>
        <begin position="511"/>
        <end position="734"/>
    </location>
</feature>
<dbReference type="Pfam" id="PF01757">
    <property type="entry name" value="Acyl_transf_3"/>
    <property type="match status" value="1"/>
</dbReference>
<name>A0AAE6W1U4_9BACT</name>
<keyword evidence="5" id="KW-0808">Transferase</keyword>
<protein>
    <submittedName>
        <fullName evidence="5">Acyltransferase</fullName>
    </submittedName>
</protein>
<dbReference type="EMBL" id="CP029701">
    <property type="protein sequence ID" value="QHV62714.1"/>
    <property type="molecule type" value="Genomic_DNA"/>
</dbReference>
<dbReference type="InterPro" id="IPR050879">
    <property type="entry name" value="Acyltransferase_3"/>
</dbReference>
<evidence type="ECO:0000256" key="2">
    <source>
        <dbReference type="SAM" id="Phobius"/>
    </source>
</evidence>
<keyword evidence="2" id="KW-0812">Transmembrane</keyword>
<feature type="domain" description="Acyltransferase 3" evidence="3">
    <location>
        <begin position="89"/>
        <end position="406"/>
    </location>
</feature>
<sequence length="751" mass="83964">MDCLLPALFKTRPQAAPGMAAAEEPPEPLTQAPGQINSIPASPSPFSLSPPSLYFPPFRLMNKCLSENFCSPSLQQAGNAAHGTYFPHIDGLRTFAVLAVVLYHLQEWICPGGYTGVDIFFVISGYLIGGGLVRSLKEGNFSLSSFYYRRIRRIMPAYFCLIAVVLAFGCVVLACDDLRTLGRTVRSSALFITNIYFSRTAGNYFSPAAEENPLLNLWSLSVEEQFYLTIPLALWLLWKFRKNAVKPVLCGALALSLFAAVYHMGNLEHNKAFYLLHCRAWELLAGCLLALAPAATEQGRGIRWLRLAGWAGILLPFACYSSSTPFPGYTAIPSVTGAALLIRYGSHGWSGRILRHPLSTGIGKISYSLYLWHWPVIVYWTYFCFNECGPRDYAGMFLLSLLLGFLSWKFVETPFRTAAAWRKPAKAFLLTAAGCLTLDFAGEWLKWTDGARDYWHVAANNISFPEYWKGPAFPPSFGITPPDRAVVEKGNAIQPHHPELGDVTDYPFVLLGKTGQPPSFLLMGDSHAMASSPGFDDAARLLNRSGLFYRARLCPLSGISESGDADSLTLLRMMYPHWEHNMDLILDWLENTPQIHTVFIHNRWIELVNSHRDMRLKQLVADGLLHTCARLRKAGKQIVLLGPVPEWTFGPRKLMRRNALLNANRADRLLGGDFITRQRPVFALLEHMESTGLCRFIPLHGAFHKNGRWLEEDEGHLMYCDDNHLSPYGSRKMVSGILDQLFPGMESTVSN</sequence>
<keyword evidence="5" id="KW-0012">Acyltransferase</keyword>
<gene>
    <name evidence="5" type="ORF">DMI76_04710</name>
</gene>
<evidence type="ECO:0000259" key="3">
    <source>
        <dbReference type="Pfam" id="PF01757"/>
    </source>
</evidence>
<evidence type="ECO:0000313" key="5">
    <source>
        <dbReference type="EMBL" id="QHV62714.1"/>
    </source>
</evidence>
<evidence type="ECO:0000313" key="6">
    <source>
        <dbReference type="Proteomes" id="UP000642553"/>
    </source>
</evidence>